<keyword evidence="4" id="KW-0800">Toxin</keyword>
<dbReference type="InterPro" id="IPR011049">
    <property type="entry name" value="Serralysin-like_metalloprot_C"/>
</dbReference>
<feature type="region of interest" description="Disordered" evidence="8">
    <location>
        <begin position="38"/>
        <end position="69"/>
    </location>
</feature>
<evidence type="ECO:0000313" key="9">
    <source>
        <dbReference type="EMBL" id="MBB4040843.1"/>
    </source>
</evidence>
<comment type="caution">
    <text evidence="9">The sequence shown here is derived from an EMBL/GenBank/DDBJ whole genome shotgun (WGS) entry which is preliminary data.</text>
</comment>
<evidence type="ECO:0000256" key="1">
    <source>
        <dbReference type="ARBA" id="ARBA00004370"/>
    </source>
</evidence>
<dbReference type="PANTHER" id="PTHR38340">
    <property type="entry name" value="S-LAYER PROTEIN"/>
    <property type="match status" value="1"/>
</dbReference>
<evidence type="ECO:0000256" key="2">
    <source>
        <dbReference type="ARBA" id="ARBA00004613"/>
    </source>
</evidence>
<dbReference type="InterPro" id="IPR050557">
    <property type="entry name" value="RTX_toxin/Mannuronan_C5-epim"/>
</dbReference>
<dbReference type="PRINTS" id="PR00313">
    <property type="entry name" value="CABNDNGRPT"/>
</dbReference>
<keyword evidence="5" id="KW-0677">Repeat</keyword>
<dbReference type="Pfam" id="PF00353">
    <property type="entry name" value="HemolysinCabind"/>
    <property type="match status" value="5"/>
</dbReference>
<evidence type="ECO:0000313" key="10">
    <source>
        <dbReference type="Proteomes" id="UP000519439"/>
    </source>
</evidence>
<dbReference type="InterPro" id="IPR001343">
    <property type="entry name" value="Hemolysn_Ca-bd"/>
</dbReference>
<organism evidence="9 10">
    <name type="scientific">Microvirga flocculans</name>
    <dbReference type="NCBI Taxonomy" id="217168"/>
    <lineage>
        <taxon>Bacteria</taxon>
        <taxon>Pseudomonadati</taxon>
        <taxon>Pseudomonadota</taxon>
        <taxon>Alphaproteobacteria</taxon>
        <taxon>Hyphomicrobiales</taxon>
        <taxon>Methylobacteriaceae</taxon>
        <taxon>Microvirga</taxon>
    </lineage>
</organism>
<name>A0A7W6N852_9HYPH</name>
<evidence type="ECO:0000256" key="5">
    <source>
        <dbReference type="ARBA" id="ARBA00022737"/>
    </source>
</evidence>
<dbReference type="PROSITE" id="PS00330">
    <property type="entry name" value="HEMOLYSIN_CALCIUM"/>
    <property type="match status" value="3"/>
</dbReference>
<dbReference type="Proteomes" id="UP000519439">
    <property type="component" value="Unassembled WGS sequence"/>
</dbReference>
<gene>
    <name evidence="9" type="ORF">GGR34_002502</name>
</gene>
<evidence type="ECO:0000256" key="8">
    <source>
        <dbReference type="SAM" id="MobiDB-lite"/>
    </source>
</evidence>
<dbReference type="InterPro" id="IPR018511">
    <property type="entry name" value="Hemolysin-typ_Ca-bd_CS"/>
</dbReference>
<dbReference type="PRINTS" id="PR01488">
    <property type="entry name" value="RTXTOXINA"/>
</dbReference>
<protein>
    <submittedName>
        <fullName evidence="9">Ca2+-binding RTX toxin-like protein</fullName>
    </submittedName>
</protein>
<evidence type="ECO:0000256" key="4">
    <source>
        <dbReference type="ARBA" id="ARBA00022656"/>
    </source>
</evidence>
<dbReference type="GO" id="GO:0005576">
    <property type="term" value="C:extracellular region"/>
    <property type="evidence" value="ECO:0007669"/>
    <property type="project" value="UniProtKB-SubCell"/>
</dbReference>
<dbReference type="SUPFAM" id="SSF51120">
    <property type="entry name" value="beta-Roll"/>
    <property type="match status" value="3"/>
</dbReference>
<dbReference type="RefSeq" id="WP_084021009.1">
    <property type="nucleotide sequence ID" value="NZ_JACIDC010000008.1"/>
</dbReference>
<keyword evidence="3" id="KW-0964">Secreted</keyword>
<dbReference type="EMBL" id="JACIDC010000008">
    <property type="protein sequence ID" value="MBB4040843.1"/>
    <property type="molecule type" value="Genomic_DNA"/>
</dbReference>
<dbReference type="GO" id="GO:0005509">
    <property type="term" value="F:calcium ion binding"/>
    <property type="evidence" value="ECO:0007669"/>
    <property type="project" value="InterPro"/>
</dbReference>
<keyword evidence="10" id="KW-1185">Reference proteome</keyword>
<reference evidence="9 10" key="1">
    <citation type="submission" date="2020-08" db="EMBL/GenBank/DDBJ databases">
        <title>Genomic Encyclopedia of Type Strains, Phase IV (KMG-IV): sequencing the most valuable type-strain genomes for metagenomic binning, comparative biology and taxonomic classification.</title>
        <authorList>
            <person name="Goeker M."/>
        </authorList>
    </citation>
    <scope>NUCLEOTIDE SEQUENCE [LARGE SCALE GENOMIC DNA]</scope>
    <source>
        <strain evidence="9 10">DSM 15743</strain>
    </source>
</reference>
<evidence type="ECO:0000256" key="7">
    <source>
        <dbReference type="ARBA" id="ARBA00023136"/>
    </source>
</evidence>
<dbReference type="InterPro" id="IPR003995">
    <property type="entry name" value="RTX_toxin_determinant-A"/>
</dbReference>
<comment type="subcellular location">
    <subcellularLocation>
        <location evidence="1">Membrane</location>
    </subcellularLocation>
    <subcellularLocation>
        <location evidence="2">Secreted</location>
    </subcellularLocation>
</comment>
<dbReference type="AlphaFoldDB" id="A0A7W6N852"/>
<evidence type="ECO:0000256" key="3">
    <source>
        <dbReference type="ARBA" id="ARBA00022525"/>
    </source>
</evidence>
<keyword evidence="6" id="KW-0843">Virulence</keyword>
<dbReference type="GO" id="GO:0090729">
    <property type="term" value="F:toxin activity"/>
    <property type="evidence" value="ECO:0007669"/>
    <property type="project" value="UniProtKB-KW"/>
</dbReference>
<accession>A0A7W6N852</accession>
<keyword evidence="7" id="KW-0472">Membrane</keyword>
<dbReference type="PANTHER" id="PTHR38340:SF1">
    <property type="entry name" value="S-LAYER PROTEIN"/>
    <property type="match status" value="1"/>
</dbReference>
<dbReference type="GO" id="GO:0016020">
    <property type="term" value="C:membrane"/>
    <property type="evidence" value="ECO:0007669"/>
    <property type="project" value="UniProtKB-SubCell"/>
</dbReference>
<dbReference type="Gene3D" id="2.150.10.10">
    <property type="entry name" value="Serralysin-like metalloprotease, C-terminal"/>
    <property type="match status" value="4"/>
</dbReference>
<proteinExistence type="predicted"/>
<sequence>MAATKSPGQGSDQQNEFFGLDGAALALGVLAADDWTGTDADESHTGGDGNDSLNGDGGNDQLFGGAGDDTLSGGDHADTLMGGSGADYLEGGSGDDFASYAASAVGVTVSLANPVINTGEAFGDTYDSILGVVGSSYNDWLIGNIDINHLKGGDGNDTLDGGAGIDTLEGGAGDDVYVDPWGDTIIDVAGVDTVRTSRDFALSDGVAIENLVALDPAGNNGLTLTGNNLNNAIVGDRGANTIDGKEGADTLMGGLGDDVYIVDQSGDRVWEASNGGFDKVMTSSSYALSRDAAIEVMQVASLSSKQAYKLSGSDFSNMITSASGADQIYGYGGNDLLKAQAGLDRVYGGTGNDTIYGGSGNDRLYGEKGRDTLVFDTKPGKSNIDRIYKYNPKDDTIWLDNAVFTKLGKGALSKPQKLKASMYAVGNKAKDSSDRVIYDKKSGALYYDKDGTGSAAQVKIATLEKNLKMTYHDFFVI</sequence>
<evidence type="ECO:0000256" key="6">
    <source>
        <dbReference type="ARBA" id="ARBA00023026"/>
    </source>
</evidence>